<evidence type="ECO:0000313" key="2">
    <source>
        <dbReference type="EMBL" id="MVU80191.1"/>
    </source>
</evidence>
<dbReference type="EMBL" id="WRPP01000004">
    <property type="protein sequence ID" value="MVU80191.1"/>
    <property type="molecule type" value="Genomic_DNA"/>
</dbReference>
<name>A0A7K1V0Y3_9NOCA</name>
<dbReference type="Proteomes" id="UP000466794">
    <property type="component" value="Unassembled WGS sequence"/>
</dbReference>
<keyword evidence="1" id="KW-0812">Transmembrane</keyword>
<gene>
    <name evidence="2" type="ORF">GPX89_23465</name>
</gene>
<keyword evidence="1" id="KW-0472">Membrane</keyword>
<comment type="caution">
    <text evidence="2">The sequence shown here is derived from an EMBL/GenBank/DDBJ whole genome shotgun (WGS) entry which is preliminary data.</text>
</comment>
<dbReference type="RefSeq" id="WP_157389703.1">
    <property type="nucleotide sequence ID" value="NZ_WRPP01000004.1"/>
</dbReference>
<evidence type="ECO:0000256" key="1">
    <source>
        <dbReference type="SAM" id="Phobius"/>
    </source>
</evidence>
<reference evidence="2 3" key="1">
    <citation type="submission" date="2019-12" db="EMBL/GenBank/DDBJ databases">
        <title>Nocardia sp. nov. ET3-3 isolated from soil.</title>
        <authorList>
            <person name="Kanchanasin P."/>
            <person name="Tanasupawat S."/>
            <person name="Yuki M."/>
            <person name="Kudo T."/>
        </authorList>
    </citation>
    <scope>NUCLEOTIDE SEQUENCE [LARGE SCALE GENOMIC DNA]</scope>
    <source>
        <strain evidence="2 3">ET3-3</strain>
    </source>
</reference>
<protein>
    <submittedName>
        <fullName evidence="2">Uncharacterized protein</fullName>
    </submittedName>
</protein>
<sequence length="142" mass="15062">MTMRRWLLWSWVGVVGPIVGSEAIGGISGLLPHPIYHPVYVILSLGALYAAVRLRSASTGRVPRALATTLVAVLITHILGQTGQEIAVFLHGGFHAGEHIFMEPFHLANAILSAASIGLALITLTTLSVYALSTAIRADKTV</sequence>
<feature type="transmembrane region" description="Helical" evidence="1">
    <location>
        <begin position="36"/>
        <end position="54"/>
    </location>
</feature>
<accession>A0A7K1V0Y3</accession>
<keyword evidence="1" id="KW-1133">Transmembrane helix</keyword>
<feature type="transmembrane region" description="Helical" evidence="1">
    <location>
        <begin position="66"/>
        <end position="90"/>
    </location>
</feature>
<evidence type="ECO:0000313" key="3">
    <source>
        <dbReference type="Proteomes" id="UP000466794"/>
    </source>
</evidence>
<feature type="transmembrane region" description="Helical" evidence="1">
    <location>
        <begin position="110"/>
        <end position="132"/>
    </location>
</feature>
<keyword evidence="3" id="KW-1185">Reference proteome</keyword>
<organism evidence="2 3">
    <name type="scientific">Nocardia terrae</name>
    <dbReference type="NCBI Taxonomy" id="2675851"/>
    <lineage>
        <taxon>Bacteria</taxon>
        <taxon>Bacillati</taxon>
        <taxon>Actinomycetota</taxon>
        <taxon>Actinomycetes</taxon>
        <taxon>Mycobacteriales</taxon>
        <taxon>Nocardiaceae</taxon>
        <taxon>Nocardia</taxon>
    </lineage>
</organism>
<dbReference type="AlphaFoldDB" id="A0A7K1V0Y3"/>
<proteinExistence type="predicted"/>